<evidence type="ECO:0000313" key="2">
    <source>
        <dbReference type="EMBL" id="AEG14278.1"/>
    </source>
</evidence>
<dbReference type="PANTHER" id="PTHR36443:SF1">
    <property type="entry name" value="BSR5223 PROTEIN"/>
    <property type="match status" value="1"/>
</dbReference>
<organism evidence="2 3">
    <name type="scientific">Desulfofundulus kuznetsovii (strain DSM 6115 / VKM B-1805 / 17)</name>
    <name type="common">Desulfotomaculum kuznetsovii</name>
    <dbReference type="NCBI Taxonomy" id="760568"/>
    <lineage>
        <taxon>Bacteria</taxon>
        <taxon>Bacillati</taxon>
        <taxon>Bacillota</taxon>
        <taxon>Clostridia</taxon>
        <taxon>Eubacteriales</taxon>
        <taxon>Peptococcaceae</taxon>
        <taxon>Desulfofundulus</taxon>
    </lineage>
</organism>
<protein>
    <recommendedName>
        <fullName evidence="4">DUF2905 domain-containing protein</fullName>
    </recommendedName>
</protein>
<keyword evidence="1" id="KW-0812">Transmembrane</keyword>
<keyword evidence="1" id="KW-1133">Transmembrane helix</keyword>
<dbReference type="Pfam" id="PF11146">
    <property type="entry name" value="DUF2905"/>
    <property type="match status" value="1"/>
</dbReference>
<name>A0AAU8Q116_DESK7</name>
<proteinExistence type="predicted"/>
<feature type="transmembrane region" description="Helical" evidence="1">
    <location>
        <begin position="49"/>
        <end position="70"/>
    </location>
</feature>
<dbReference type="PANTHER" id="PTHR36443">
    <property type="entry name" value="BSR5223 PROTEIN"/>
    <property type="match status" value="1"/>
</dbReference>
<gene>
    <name evidence="2" type="ordered locus">Desku_0669</name>
</gene>
<accession>A0AAU8Q116</accession>
<keyword evidence="1" id="KW-0472">Membrane</keyword>
<dbReference type="RefSeq" id="WP_013821793.1">
    <property type="nucleotide sequence ID" value="NC_015573.1"/>
</dbReference>
<dbReference type="EMBL" id="CP002770">
    <property type="protein sequence ID" value="AEG14278.1"/>
    <property type="molecule type" value="Genomic_DNA"/>
</dbReference>
<evidence type="ECO:0008006" key="4">
    <source>
        <dbReference type="Google" id="ProtNLM"/>
    </source>
</evidence>
<dbReference type="InterPro" id="IPR021320">
    <property type="entry name" value="DUF2905"/>
</dbReference>
<dbReference type="Proteomes" id="UP000009229">
    <property type="component" value="Chromosome"/>
</dbReference>
<reference evidence="3" key="1">
    <citation type="submission" date="2011-05" db="EMBL/GenBank/DDBJ databases">
        <title>Complete sequence of Desulfotomaculum kuznetsovii DSM 6115.</title>
        <authorList>
            <person name="Lucas S."/>
            <person name="Han J."/>
            <person name="Lapidus A."/>
            <person name="Cheng J.-F."/>
            <person name="Goodwin L."/>
            <person name="Pitluck S."/>
            <person name="Peters L."/>
            <person name="Mikhailova N."/>
            <person name="Lu M."/>
            <person name="Saunders E."/>
            <person name="Han C."/>
            <person name="Tapia R."/>
            <person name="Land M."/>
            <person name="Hauser L."/>
            <person name="Kyrpides N."/>
            <person name="Ivanova N."/>
            <person name="Pagani I."/>
            <person name="Nazina T."/>
            <person name="Ivanova A."/>
            <person name="Parshina S."/>
            <person name="Kuever J."/>
            <person name="Muyzer G."/>
            <person name="Plugge C."/>
            <person name="Stams A."/>
            <person name="Woyke T."/>
        </authorList>
    </citation>
    <scope>NUCLEOTIDE SEQUENCE [LARGE SCALE GENOMIC DNA]</scope>
    <source>
        <strain evidence="3">DSM 6115 / VKM B-1805 / 17</strain>
    </source>
</reference>
<dbReference type="AlphaFoldDB" id="A0AAU8Q116"/>
<dbReference type="KEGG" id="dku:Desku_0669"/>
<evidence type="ECO:0000313" key="3">
    <source>
        <dbReference type="Proteomes" id="UP000009229"/>
    </source>
</evidence>
<evidence type="ECO:0000256" key="1">
    <source>
        <dbReference type="SAM" id="Phobius"/>
    </source>
</evidence>
<sequence>MMYGLGKMIALMGIFLLVVGGLLMASERLFHLGRLPGDIFIQKGNFTFYFPIVTSIILSLVLTLILNLIFRR</sequence>
<keyword evidence="3" id="KW-1185">Reference proteome</keyword>